<dbReference type="RefSeq" id="WP_354088895.1">
    <property type="nucleotide sequence ID" value="NZ_JBEPTF010000002.1"/>
</dbReference>
<feature type="transmembrane region" description="Helical" evidence="1">
    <location>
        <begin position="20"/>
        <end position="42"/>
    </location>
</feature>
<organism evidence="2 3">
    <name type="scientific">Brevundimonas faecalis</name>
    <dbReference type="NCBI Taxonomy" id="947378"/>
    <lineage>
        <taxon>Bacteria</taxon>
        <taxon>Pseudomonadati</taxon>
        <taxon>Pseudomonadota</taxon>
        <taxon>Alphaproteobacteria</taxon>
        <taxon>Caulobacterales</taxon>
        <taxon>Caulobacteraceae</taxon>
        <taxon>Brevundimonas</taxon>
    </lineage>
</organism>
<name>A0ABV2RCD9_9CAUL</name>
<dbReference type="Proteomes" id="UP001549313">
    <property type="component" value="Unassembled WGS sequence"/>
</dbReference>
<comment type="caution">
    <text evidence="2">The sequence shown here is derived from an EMBL/GenBank/DDBJ whole genome shotgun (WGS) entry which is preliminary data.</text>
</comment>
<proteinExistence type="predicted"/>
<keyword evidence="3" id="KW-1185">Reference proteome</keyword>
<evidence type="ECO:0000313" key="2">
    <source>
        <dbReference type="EMBL" id="MET4683943.1"/>
    </source>
</evidence>
<keyword evidence="1" id="KW-0472">Membrane</keyword>
<reference evidence="2 3" key="1">
    <citation type="submission" date="2024-06" db="EMBL/GenBank/DDBJ databases">
        <title>Sorghum-associated microbial communities from plants grown in Nebraska, USA.</title>
        <authorList>
            <person name="Schachtman D."/>
        </authorList>
    </citation>
    <scope>NUCLEOTIDE SEQUENCE [LARGE SCALE GENOMIC DNA]</scope>
    <source>
        <strain evidence="2 3">2814</strain>
    </source>
</reference>
<keyword evidence="1" id="KW-1133">Transmembrane helix</keyword>
<gene>
    <name evidence="2" type="ORF">ABIE19_001873</name>
</gene>
<accession>A0ABV2RCD9</accession>
<sequence>MPRLPINMAAQKAPDRKRFVARDVVFFLVSFAAVFIAALLVLEMMLG</sequence>
<evidence type="ECO:0000313" key="3">
    <source>
        <dbReference type="Proteomes" id="UP001549313"/>
    </source>
</evidence>
<dbReference type="EMBL" id="JBEPTF010000002">
    <property type="protein sequence ID" value="MET4683943.1"/>
    <property type="molecule type" value="Genomic_DNA"/>
</dbReference>
<evidence type="ECO:0000256" key="1">
    <source>
        <dbReference type="SAM" id="Phobius"/>
    </source>
</evidence>
<protein>
    <submittedName>
        <fullName evidence="2">Uncharacterized protein</fullName>
    </submittedName>
</protein>
<keyword evidence="1" id="KW-0812">Transmembrane</keyword>